<dbReference type="InterPro" id="IPR001714">
    <property type="entry name" value="Pept_M24_MAP"/>
</dbReference>
<dbReference type="InterPro" id="IPR036005">
    <property type="entry name" value="Creatinase/aminopeptidase-like"/>
</dbReference>
<evidence type="ECO:0000313" key="9">
    <source>
        <dbReference type="EMBL" id="MBE8719289.1"/>
    </source>
</evidence>
<evidence type="ECO:0000256" key="6">
    <source>
        <dbReference type="HAMAP-Rule" id="MF_01974"/>
    </source>
</evidence>
<comment type="similarity">
    <text evidence="6">Belongs to the peptidase M24A family. Methionine aminopeptidase type 1 subfamily.</text>
</comment>
<feature type="binding site" evidence="6">
    <location>
        <position position="76"/>
    </location>
    <ligand>
        <name>substrate</name>
    </ligand>
</feature>
<sequence length="251" mass="27326">MIISNDKELREMKLVSEVVSFTLMEMQNFAAPGMSTQELDDYGATILARYGARSAPSLTYDFPGSTCISINNEVAHGVPSASRIIEEGDLLNIDVSAELNGYWSDNGGSIIVGRDIYGHSPLLEASRYILDGAIARIRGGVRINAIGQYIETFAGKRGYSVIKNLAGHGLGRALHESPDNILNYYDPSDKRRFRKGSVVAIETFITTGSTLAIQQADGWTLLGNKAGFAVQHEHTIVVTDGEPIVLTERFL</sequence>
<feature type="domain" description="Peptidase M24" evidence="8">
    <location>
        <begin position="11"/>
        <end position="240"/>
    </location>
</feature>
<dbReference type="Pfam" id="PF00557">
    <property type="entry name" value="Peptidase_M24"/>
    <property type="match status" value="1"/>
</dbReference>
<dbReference type="RefSeq" id="WP_196938562.1">
    <property type="nucleotide sequence ID" value="NZ_MU158689.1"/>
</dbReference>
<comment type="function">
    <text evidence="1 6">Removes the N-terminal methionine from nascent proteins. The N-terminal methionine is often cleaved when the second residue in the primary sequence is small and uncharged (Met-Ala-, Cys, Gly, Pro, Ser, Thr, or Val). Requires deformylation of the N(alpha)-formylated initiator methionine before it can be hydrolyzed.</text>
</comment>
<dbReference type="InterPro" id="IPR000994">
    <property type="entry name" value="Pept_M24"/>
</dbReference>
<keyword evidence="2 6" id="KW-0031">Aminopeptidase</keyword>
<feature type="binding site" evidence="6">
    <location>
        <position position="233"/>
    </location>
    <ligand>
        <name>a divalent metal cation</name>
        <dbReference type="ChEBI" id="CHEBI:60240"/>
        <label>2</label>
        <note>catalytic</note>
    </ligand>
</feature>
<comment type="cofactor">
    <cofactor evidence="6">
        <name>Co(2+)</name>
        <dbReference type="ChEBI" id="CHEBI:48828"/>
    </cofactor>
    <cofactor evidence="6">
        <name>Zn(2+)</name>
        <dbReference type="ChEBI" id="CHEBI:29105"/>
    </cofactor>
    <cofactor evidence="6">
        <name>Mn(2+)</name>
        <dbReference type="ChEBI" id="CHEBI:29035"/>
    </cofactor>
    <cofactor evidence="6">
        <name>Fe(2+)</name>
        <dbReference type="ChEBI" id="CHEBI:29033"/>
    </cofactor>
    <text evidence="6">Binds 2 divalent metal cations per subunit. Has a high-affinity and a low affinity metal-binding site. The true nature of the physiological cofactor is under debate. The enzyme is active with cobalt, zinc, manganese or divalent iron ions. Most likely, methionine aminopeptidases function as mononuclear Fe(2+)-metalloproteases under physiological conditions, and the catalytically relevant metal-binding site has been assigned to the histidine-containing high-affinity site.</text>
</comment>
<dbReference type="NCBIfam" id="TIGR00500">
    <property type="entry name" value="met_pdase_I"/>
    <property type="match status" value="1"/>
</dbReference>
<feature type="binding site" evidence="6">
    <location>
        <position position="233"/>
    </location>
    <ligand>
        <name>a divalent metal cation</name>
        <dbReference type="ChEBI" id="CHEBI:60240"/>
        <label>1</label>
    </ligand>
</feature>
<dbReference type="PANTHER" id="PTHR43330:SF13">
    <property type="entry name" value="METHIONINE AMINOPEPTIDASE 2"/>
    <property type="match status" value="1"/>
</dbReference>
<keyword evidence="5 6" id="KW-0378">Hydrolase</keyword>
<proteinExistence type="inferred from homology"/>
<dbReference type="Proteomes" id="UP000618319">
    <property type="component" value="Unassembled WGS sequence"/>
</dbReference>
<evidence type="ECO:0000256" key="3">
    <source>
        <dbReference type="ARBA" id="ARBA00022670"/>
    </source>
</evidence>
<evidence type="ECO:0000256" key="7">
    <source>
        <dbReference type="RuleBase" id="RU003653"/>
    </source>
</evidence>
<feature type="binding site" evidence="6">
    <location>
        <position position="168"/>
    </location>
    <ligand>
        <name>a divalent metal cation</name>
        <dbReference type="ChEBI" id="CHEBI:60240"/>
        <label>2</label>
        <note>catalytic</note>
    </ligand>
</feature>
<keyword evidence="3 6" id="KW-0645">Protease</keyword>
<dbReference type="InterPro" id="IPR002467">
    <property type="entry name" value="Pept_M24A_MAP1"/>
</dbReference>
<comment type="caution">
    <text evidence="9">The sequence shown here is derived from an EMBL/GenBank/DDBJ whole genome shotgun (WGS) entry which is preliminary data.</text>
</comment>
<dbReference type="Gene3D" id="3.90.230.10">
    <property type="entry name" value="Creatinase/methionine aminopeptidase superfamily"/>
    <property type="match status" value="1"/>
</dbReference>
<comment type="subunit">
    <text evidence="6">Monomer.</text>
</comment>
<name>A0ABR9T349_9SPHI</name>
<feature type="binding site" evidence="6">
    <location>
        <position position="105"/>
    </location>
    <ligand>
        <name>a divalent metal cation</name>
        <dbReference type="ChEBI" id="CHEBI:60240"/>
        <label>1</label>
    </ligand>
</feature>
<evidence type="ECO:0000256" key="2">
    <source>
        <dbReference type="ARBA" id="ARBA00022438"/>
    </source>
</evidence>
<dbReference type="SUPFAM" id="SSF55920">
    <property type="entry name" value="Creatinase/aminopeptidase"/>
    <property type="match status" value="1"/>
</dbReference>
<evidence type="ECO:0000256" key="5">
    <source>
        <dbReference type="ARBA" id="ARBA00022801"/>
    </source>
</evidence>
<accession>A0ABR9T349</accession>
<reference evidence="9 10" key="1">
    <citation type="submission" date="2018-02" db="EMBL/GenBank/DDBJ databases">
        <title>Sphingobacterium KA21.</title>
        <authorList>
            <person name="Vasarhelyi B.M."/>
            <person name="Deshmukh S."/>
            <person name="Balint B."/>
            <person name="Kukolya J."/>
        </authorList>
    </citation>
    <scope>NUCLEOTIDE SEQUENCE [LARGE SCALE GENOMIC DNA]</scope>
    <source>
        <strain evidence="9 10">Ka21</strain>
    </source>
</reference>
<keyword evidence="4 6" id="KW-0479">Metal-binding</keyword>
<feature type="binding site" evidence="6">
    <location>
        <position position="94"/>
    </location>
    <ligand>
        <name>a divalent metal cation</name>
        <dbReference type="ChEBI" id="CHEBI:60240"/>
        <label>1</label>
    </ligand>
</feature>
<dbReference type="PRINTS" id="PR00599">
    <property type="entry name" value="MAPEPTIDASE"/>
</dbReference>
<evidence type="ECO:0000256" key="4">
    <source>
        <dbReference type="ARBA" id="ARBA00022723"/>
    </source>
</evidence>
<feature type="binding site" evidence="6">
    <location>
        <position position="105"/>
    </location>
    <ligand>
        <name>a divalent metal cation</name>
        <dbReference type="ChEBI" id="CHEBI:60240"/>
        <label>2</label>
        <note>catalytic</note>
    </ligand>
</feature>
<comment type="catalytic activity">
    <reaction evidence="6 7">
        <text>Release of N-terminal amino acids, preferentially methionine, from peptides and arylamides.</text>
        <dbReference type="EC" id="3.4.11.18"/>
    </reaction>
</comment>
<dbReference type="GO" id="GO:0004177">
    <property type="term" value="F:aminopeptidase activity"/>
    <property type="evidence" value="ECO:0007669"/>
    <property type="project" value="UniProtKB-KW"/>
</dbReference>
<dbReference type="EC" id="3.4.11.18" evidence="6 7"/>
<organism evidence="9 10">
    <name type="scientific">Sphingobacterium pedocola</name>
    <dbReference type="NCBI Taxonomy" id="2082722"/>
    <lineage>
        <taxon>Bacteria</taxon>
        <taxon>Pseudomonadati</taxon>
        <taxon>Bacteroidota</taxon>
        <taxon>Sphingobacteriia</taxon>
        <taxon>Sphingobacteriales</taxon>
        <taxon>Sphingobacteriaceae</taxon>
        <taxon>Sphingobacterium</taxon>
    </lineage>
</organism>
<dbReference type="HAMAP" id="MF_01974">
    <property type="entry name" value="MetAP_1"/>
    <property type="match status" value="1"/>
</dbReference>
<keyword evidence="10" id="KW-1185">Reference proteome</keyword>
<dbReference type="EMBL" id="PSKQ01000009">
    <property type="protein sequence ID" value="MBE8719289.1"/>
    <property type="molecule type" value="Genomic_DNA"/>
</dbReference>
<evidence type="ECO:0000256" key="1">
    <source>
        <dbReference type="ARBA" id="ARBA00002521"/>
    </source>
</evidence>
<dbReference type="PANTHER" id="PTHR43330">
    <property type="entry name" value="METHIONINE AMINOPEPTIDASE"/>
    <property type="match status" value="1"/>
</dbReference>
<gene>
    <name evidence="6 9" type="primary">map</name>
    <name evidence="9" type="ORF">C4F40_00910</name>
</gene>
<evidence type="ECO:0000313" key="10">
    <source>
        <dbReference type="Proteomes" id="UP000618319"/>
    </source>
</evidence>
<feature type="binding site" evidence="6">
    <location>
        <position position="175"/>
    </location>
    <ligand>
        <name>substrate</name>
    </ligand>
</feature>
<evidence type="ECO:0000259" key="8">
    <source>
        <dbReference type="Pfam" id="PF00557"/>
    </source>
</evidence>
<protein>
    <recommendedName>
        <fullName evidence="6 7">Methionine aminopeptidase</fullName>
        <shortName evidence="6">MAP</shortName>
        <shortName evidence="6">MetAP</shortName>
        <ecNumber evidence="6 7">3.4.11.18</ecNumber>
    </recommendedName>
    <alternativeName>
        <fullName evidence="6">Peptidase M</fullName>
    </alternativeName>
</protein>
<feature type="binding site" evidence="6">
    <location>
        <position position="202"/>
    </location>
    <ligand>
        <name>a divalent metal cation</name>
        <dbReference type="ChEBI" id="CHEBI:60240"/>
        <label>2</label>
        <note>catalytic</note>
    </ligand>
</feature>